<evidence type="ECO:0000313" key="4">
    <source>
        <dbReference type="Proteomes" id="UP000248606"/>
    </source>
</evidence>
<dbReference type="AlphaFoldDB" id="A0A2W5IEK0"/>
<keyword evidence="2" id="KW-0472">Membrane</keyword>
<organism evidence="3 4">
    <name type="scientific">Lawsonella clevelandensis</name>
    <dbReference type="NCBI Taxonomy" id="1528099"/>
    <lineage>
        <taxon>Bacteria</taxon>
        <taxon>Bacillati</taxon>
        <taxon>Actinomycetota</taxon>
        <taxon>Actinomycetes</taxon>
        <taxon>Mycobacteriales</taxon>
        <taxon>Lawsonellaceae</taxon>
        <taxon>Lawsonella</taxon>
    </lineage>
</organism>
<evidence type="ECO:0000313" key="3">
    <source>
        <dbReference type="EMBL" id="PZP89417.1"/>
    </source>
</evidence>
<reference evidence="3 4" key="1">
    <citation type="submission" date="2017-08" db="EMBL/GenBank/DDBJ databases">
        <title>Infants hospitalized years apart are colonized by the same room-sourced microbial strains.</title>
        <authorList>
            <person name="Brooks B."/>
            <person name="Olm M.R."/>
            <person name="Firek B.A."/>
            <person name="Baker R."/>
            <person name="Thomas B.C."/>
            <person name="Morowitz M.J."/>
            <person name="Banfield J.F."/>
        </authorList>
    </citation>
    <scope>NUCLEOTIDE SEQUENCE [LARGE SCALE GENOMIC DNA]</scope>
    <source>
        <strain evidence="3">S2_006_000_R1_57</strain>
    </source>
</reference>
<name>A0A2W5IEK0_9ACTN</name>
<comment type="caution">
    <text evidence="3">The sequence shown here is derived from an EMBL/GenBank/DDBJ whole genome shotgun (WGS) entry which is preliminary data.</text>
</comment>
<feature type="region of interest" description="Disordered" evidence="1">
    <location>
        <begin position="53"/>
        <end position="88"/>
    </location>
</feature>
<dbReference type="Proteomes" id="UP000248606">
    <property type="component" value="Unassembled WGS sequence"/>
</dbReference>
<sequence length="88" mass="9740">MNNAASWFVNLPVGWQMLLALLVLVPICFVIARFLLLPLIDAVYKLYKRHAHTSHPAENAGNKDVASTTSLPDNSKYKSNAGRKTETS</sequence>
<proteinExistence type="predicted"/>
<evidence type="ECO:0000256" key="2">
    <source>
        <dbReference type="SAM" id="Phobius"/>
    </source>
</evidence>
<accession>A0A2W5IEK0</accession>
<dbReference type="EMBL" id="QFOZ01000002">
    <property type="protein sequence ID" value="PZP89417.1"/>
    <property type="molecule type" value="Genomic_DNA"/>
</dbReference>
<evidence type="ECO:0000256" key="1">
    <source>
        <dbReference type="SAM" id="MobiDB-lite"/>
    </source>
</evidence>
<protein>
    <submittedName>
        <fullName evidence="3">Uncharacterized protein</fullName>
    </submittedName>
</protein>
<gene>
    <name evidence="3" type="ORF">DI579_02570</name>
</gene>
<keyword evidence="2" id="KW-0812">Transmembrane</keyword>
<keyword evidence="2" id="KW-1133">Transmembrane helix</keyword>
<feature type="transmembrane region" description="Helical" evidence="2">
    <location>
        <begin position="15"/>
        <end position="40"/>
    </location>
</feature>